<dbReference type="Proteomes" id="UP000482487">
    <property type="component" value="Unassembled WGS sequence"/>
</dbReference>
<evidence type="ECO:0000256" key="1">
    <source>
        <dbReference type="SAM" id="MobiDB-lite"/>
    </source>
</evidence>
<keyword evidence="3" id="KW-1185">Reference proteome</keyword>
<protein>
    <submittedName>
        <fullName evidence="2">Uncharacterized protein</fullName>
    </submittedName>
</protein>
<feature type="region of interest" description="Disordered" evidence="1">
    <location>
        <begin position="67"/>
        <end position="94"/>
    </location>
</feature>
<evidence type="ECO:0000313" key="2">
    <source>
        <dbReference type="EMBL" id="MYL83355.1"/>
    </source>
</evidence>
<dbReference type="OrthoDB" id="5457728at2"/>
<proteinExistence type="predicted"/>
<accession>A0A7C9N5E2</accession>
<sequence length="94" mass="10317">MQKFRVYFATKVLITTGWFRRQKSISETEYVVVSAHNEAHAVKEAKALIDLDALGVPFQVTRITATSADDPEGYHGSLAPRQQPAAAAAEEEPS</sequence>
<dbReference type="RefSeq" id="WP_160960552.1">
    <property type="nucleotide sequence ID" value="NZ_WVUD01000013.1"/>
</dbReference>
<evidence type="ECO:0000313" key="3">
    <source>
        <dbReference type="Proteomes" id="UP000482487"/>
    </source>
</evidence>
<feature type="compositionally biased region" description="Low complexity" evidence="1">
    <location>
        <begin position="79"/>
        <end position="88"/>
    </location>
</feature>
<dbReference type="EMBL" id="WVUD01000013">
    <property type="protein sequence ID" value="MYL83355.1"/>
    <property type="molecule type" value="Genomic_DNA"/>
</dbReference>
<organism evidence="2 3">
    <name type="scientific">Solidesulfovibrio aerotolerans</name>
    <dbReference type="NCBI Taxonomy" id="295255"/>
    <lineage>
        <taxon>Bacteria</taxon>
        <taxon>Pseudomonadati</taxon>
        <taxon>Thermodesulfobacteriota</taxon>
        <taxon>Desulfovibrionia</taxon>
        <taxon>Desulfovibrionales</taxon>
        <taxon>Desulfovibrionaceae</taxon>
        <taxon>Solidesulfovibrio</taxon>
    </lineage>
</organism>
<dbReference type="AlphaFoldDB" id="A0A7C9N5E2"/>
<gene>
    <name evidence="2" type="ORF">GTA51_09475</name>
</gene>
<name>A0A7C9N5E2_9BACT</name>
<reference evidence="2 3" key="1">
    <citation type="submission" date="2020-01" db="EMBL/GenBank/DDBJ databases">
        <title>Genome sequence of Desulfovibrio aerotolerans DSM 16695(T).</title>
        <authorList>
            <person name="Karnachuk O."/>
            <person name="Avakyan M."/>
            <person name="Mardanov A."/>
            <person name="Kadnikov V."/>
            <person name="Ravin N."/>
        </authorList>
    </citation>
    <scope>NUCLEOTIDE SEQUENCE [LARGE SCALE GENOMIC DNA]</scope>
    <source>
        <strain evidence="2 3">DSM 16695</strain>
    </source>
</reference>
<comment type="caution">
    <text evidence="2">The sequence shown here is derived from an EMBL/GenBank/DDBJ whole genome shotgun (WGS) entry which is preliminary data.</text>
</comment>